<protein>
    <submittedName>
        <fullName evidence="2">Uncharacterized protein</fullName>
    </submittedName>
</protein>
<feature type="compositionally biased region" description="Basic and acidic residues" evidence="1">
    <location>
        <begin position="276"/>
        <end position="286"/>
    </location>
</feature>
<name>A0A7C8IEX1_9PLEO</name>
<feature type="region of interest" description="Disordered" evidence="1">
    <location>
        <begin position="270"/>
        <end position="306"/>
    </location>
</feature>
<evidence type="ECO:0000313" key="2">
    <source>
        <dbReference type="EMBL" id="KAF2877929.1"/>
    </source>
</evidence>
<dbReference type="EMBL" id="JAADJZ010000001">
    <property type="protein sequence ID" value="KAF2877929.1"/>
    <property type="molecule type" value="Genomic_DNA"/>
</dbReference>
<gene>
    <name evidence="2" type="ORF">BDV95DRAFT_6875</name>
</gene>
<accession>A0A7C8IEX1</accession>
<sequence>METGKLHSIGKADVKTHREKADLTNGICYRQTQCSSLRPVTSTPPFLDARVPDVQQQHSWHNILAPTDRSRQYPSECHVARNRTSRGMFQCEMPGRGGFPQTRPCRNAGAPKVATVETPETPCHTMRRVWIIATRRPGLPNRQCEKMTIRQGSWQALHDEEIGPYRGKAATQWRAIDAVAMRRSIDPRVQDCGPRGSGRLRTLWMDGRRRFRLVKLAVARGCRPAVSFACFLLQFRQTKSSRQLHVIAEGVRRFDYSHFLPDICRLPRMRSSTGKSGEREQTKDDSWDPLPSRIRPARASFGRLLE</sequence>
<reference evidence="2 3" key="1">
    <citation type="submission" date="2020-01" db="EMBL/GenBank/DDBJ databases">
        <authorList>
            <consortium name="DOE Joint Genome Institute"/>
            <person name="Haridas S."/>
            <person name="Albert R."/>
            <person name="Binder M."/>
            <person name="Bloem J."/>
            <person name="Labutti K."/>
            <person name="Salamov A."/>
            <person name="Andreopoulos B."/>
            <person name="Baker S.E."/>
            <person name="Barry K."/>
            <person name="Bills G."/>
            <person name="Bluhm B.H."/>
            <person name="Cannon C."/>
            <person name="Castanera R."/>
            <person name="Culley D.E."/>
            <person name="Daum C."/>
            <person name="Ezra D."/>
            <person name="Gonzalez J.B."/>
            <person name="Henrissat B."/>
            <person name="Kuo A."/>
            <person name="Liang C."/>
            <person name="Lipzen A."/>
            <person name="Lutzoni F."/>
            <person name="Magnuson J."/>
            <person name="Mondo S."/>
            <person name="Nolan M."/>
            <person name="Ohm R."/>
            <person name="Pangilinan J."/>
            <person name="Park H.-J.H."/>
            <person name="Ramirez L."/>
            <person name="Alfaro M."/>
            <person name="Sun H."/>
            <person name="Tritt A."/>
            <person name="Yoshinaga Y."/>
            <person name="Zwiers L.-H.L."/>
            <person name="Turgeon B.G."/>
            <person name="Goodwin S.B."/>
            <person name="Spatafora J.W."/>
            <person name="Crous P.W."/>
            <person name="Grigoriev I.V."/>
        </authorList>
    </citation>
    <scope>NUCLEOTIDE SEQUENCE [LARGE SCALE GENOMIC DNA]</scope>
    <source>
        <strain evidence="2 3">CBS 611.86</strain>
    </source>
</reference>
<keyword evidence="3" id="KW-1185">Reference proteome</keyword>
<comment type="caution">
    <text evidence="2">The sequence shown here is derived from an EMBL/GenBank/DDBJ whole genome shotgun (WGS) entry which is preliminary data.</text>
</comment>
<evidence type="ECO:0000256" key="1">
    <source>
        <dbReference type="SAM" id="MobiDB-lite"/>
    </source>
</evidence>
<dbReference type="AlphaFoldDB" id="A0A7C8IEX1"/>
<organism evidence="2 3">
    <name type="scientific">Massariosphaeria phaeospora</name>
    <dbReference type="NCBI Taxonomy" id="100035"/>
    <lineage>
        <taxon>Eukaryota</taxon>
        <taxon>Fungi</taxon>
        <taxon>Dikarya</taxon>
        <taxon>Ascomycota</taxon>
        <taxon>Pezizomycotina</taxon>
        <taxon>Dothideomycetes</taxon>
        <taxon>Pleosporomycetidae</taxon>
        <taxon>Pleosporales</taxon>
        <taxon>Pleosporales incertae sedis</taxon>
        <taxon>Massariosphaeria</taxon>
    </lineage>
</organism>
<evidence type="ECO:0000313" key="3">
    <source>
        <dbReference type="Proteomes" id="UP000481861"/>
    </source>
</evidence>
<proteinExistence type="predicted"/>
<dbReference type="Proteomes" id="UP000481861">
    <property type="component" value="Unassembled WGS sequence"/>
</dbReference>